<dbReference type="Gene3D" id="3.90.76.10">
    <property type="entry name" value="Dipeptide-binding Protein, Domain 1"/>
    <property type="match status" value="1"/>
</dbReference>
<accession>A0A3P3ERZ0</accession>
<dbReference type="RefSeq" id="WP_124958482.1">
    <property type="nucleotide sequence ID" value="NZ_RQXU01000005.1"/>
</dbReference>
<feature type="signal peptide" evidence="3">
    <location>
        <begin position="1"/>
        <end position="31"/>
    </location>
</feature>
<dbReference type="Gene3D" id="3.40.190.10">
    <property type="entry name" value="Periplasmic binding protein-like II"/>
    <property type="match status" value="1"/>
</dbReference>
<comment type="similarity">
    <text evidence="1">Belongs to the bacterial solute-binding protein 5 family.</text>
</comment>
<dbReference type="SUPFAM" id="SSF53850">
    <property type="entry name" value="Periplasmic binding protein-like II"/>
    <property type="match status" value="1"/>
</dbReference>
<dbReference type="GO" id="GO:0030288">
    <property type="term" value="C:outer membrane-bounded periplasmic space"/>
    <property type="evidence" value="ECO:0007669"/>
    <property type="project" value="TreeGrafter"/>
</dbReference>
<comment type="caution">
    <text evidence="5">The sequence shown here is derived from an EMBL/GenBank/DDBJ whole genome shotgun (WGS) entry which is preliminary data.</text>
</comment>
<dbReference type="GO" id="GO:0043190">
    <property type="term" value="C:ATP-binding cassette (ABC) transporter complex"/>
    <property type="evidence" value="ECO:0007669"/>
    <property type="project" value="InterPro"/>
</dbReference>
<dbReference type="AlphaFoldDB" id="A0A3P3ERZ0"/>
<dbReference type="InterPro" id="IPR023765">
    <property type="entry name" value="SBP_5_CS"/>
</dbReference>
<dbReference type="PANTHER" id="PTHR30290:SF38">
    <property type="entry name" value="D,D-DIPEPTIDE-BINDING PERIPLASMIC PROTEIN DDPA-RELATED"/>
    <property type="match status" value="1"/>
</dbReference>
<dbReference type="PANTHER" id="PTHR30290">
    <property type="entry name" value="PERIPLASMIC BINDING COMPONENT OF ABC TRANSPORTER"/>
    <property type="match status" value="1"/>
</dbReference>
<dbReference type="GO" id="GO:0042938">
    <property type="term" value="P:dipeptide transport"/>
    <property type="evidence" value="ECO:0007669"/>
    <property type="project" value="TreeGrafter"/>
</dbReference>
<dbReference type="InterPro" id="IPR030678">
    <property type="entry name" value="Peptide/Ni-bd"/>
</dbReference>
<evidence type="ECO:0000313" key="6">
    <source>
        <dbReference type="Proteomes" id="UP000271590"/>
    </source>
</evidence>
<dbReference type="FunFam" id="3.40.190.10:FF:000036">
    <property type="entry name" value="Dipeptide ABC transporter, substrate-binding protein"/>
    <property type="match status" value="1"/>
</dbReference>
<dbReference type="InterPro" id="IPR039424">
    <property type="entry name" value="SBP_5"/>
</dbReference>
<dbReference type="Pfam" id="PF00496">
    <property type="entry name" value="SBP_bac_5"/>
    <property type="match status" value="1"/>
</dbReference>
<dbReference type="Gene3D" id="3.10.105.10">
    <property type="entry name" value="Dipeptide-binding Protein, Domain 3"/>
    <property type="match status" value="1"/>
</dbReference>
<evidence type="ECO:0000256" key="3">
    <source>
        <dbReference type="SAM" id="SignalP"/>
    </source>
</evidence>
<dbReference type="PROSITE" id="PS01040">
    <property type="entry name" value="SBP_BACTERIAL_5"/>
    <property type="match status" value="1"/>
</dbReference>
<dbReference type="InterPro" id="IPR000914">
    <property type="entry name" value="SBP_5_dom"/>
</dbReference>
<feature type="chain" id="PRO_5017978188" evidence="3">
    <location>
        <begin position="32"/>
        <end position="546"/>
    </location>
</feature>
<reference evidence="5 6" key="1">
    <citation type="submission" date="2018-11" db="EMBL/GenBank/DDBJ databases">
        <title>The genome of Variovorax sp T529.</title>
        <authorList>
            <person name="Gao J."/>
        </authorList>
    </citation>
    <scope>NUCLEOTIDE SEQUENCE [LARGE SCALE GENOMIC DNA]</scope>
    <source>
        <strain evidence="5 6">T529</strain>
    </source>
</reference>
<proteinExistence type="inferred from homology"/>
<dbReference type="CDD" id="cd08493">
    <property type="entry name" value="PBP2_DppA_like"/>
    <property type="match status" value="1"/>
</dbReference>
<evidence type="ECO:0000256" key="1">
    <source>
        <dbReference type="ARBA" id="ARBA00005695"/>
    </source>
</evidence>
<dbReference type="PIRSF" id="PIRSF002741">
    <property type="entry name" value="MppA"/>
    <property type="match status" value="1"/>
</dbReference>
<evidence type="ECO:0000256" key="2">
    <source>
        <dbReference type="ARBA" id="ARBA00022729"/>
    </source>
</evidence>
<feature type="domain" description="Solute-binding protein family 5" evidence="4">
    <location>
        <begin position="81"/>
        <end position="462"/>
    </location>
</feature>
<organism evidence="5 6">
    <name type="scientific">Variovorax beijingensis</name>
    <dbReference type="NCBI Taxonomy" id="2496117"/>
    <lineage>
        <taxon>Bacteria</taxon>
        <taxon>Pseudomonadati</taxon>
        <taxon>Pseudomonadota</taxon>
        <taxon>Betaproteobacteria</taxon>
        <taxon>Burkholderiales</taxon>
        <taxon>Comamonadaceae</taxon>
        <taxon>Variovorax</taxon>
    </lineage>
</organism>
<protein>
    <submittedName>
        <fullName evidence="5">ABC transporter substrate-binding protein</fullName>
    </submittedName>
</protein>
<evidence type="ECO:0000259" key="4">
    <source>
        <dbReference type="Pfam" id="PF00496"/>
    </source>
</evidence>
<keyword evidence="2 3" id="KW-0732">Signal</keyword>
<dbReference type="EMBL" id="RQXU01000005">
    <property type="protein sequence ID" value="RRH89115.1"/>
    <property type="molecule type" value="Genomic_DNA"/>
</dbReference>
<name>A0A3P3ERZ0_9BURK</name>
<dbReference type="FunFam" id="3.10.105.10:FF:000002">
    <property type="entry name" value="Dipeptide ABC transporter, substrate-binding protein"/>
    <property type="match status" value="1"/>
</dbReference>
<sequence>MKKTTQPSVSRRSPRLAALLAPAALAVLALAAGAVSAKTLVYCSEGSPENFYPGVNTTGTSFDVTTQVYNTIVEFERGGTKVVPGLAEKWDISADGTVYTFHLRKGVKWHSTSKSFKPTRDFNADDFIFMLERQWKESDPFFKVTSQNHSYFNDMGMPKLLKSVDRIDEYTVKITLNQAEAPFLANLAMQYAGIQSKEYAIAMLKAGTPEKVDQDPIGTGPFYLVQYQKDAVIRFKAFPQYWGGKAKIDDLVFAITPDASVRWAKLQKGECHVMPYPNPADLDAIRKDPNVQVLEQPGLNVGYLSYNTTKKPFDDVRVRKALNMAINKKAIIDGVYLSTGVAAKNPIPPTMWSYNDAVKDDPYDPEAARRLLAQAGFPDGFSTDLWAMPVQRPYNPNAKRIAELMQADLAKINVKAEIKSFEWGEYRKRLQAGEHQMGMLGWTGDNGDPDNFLYTLLGCASAKSASGSNISKFCHQPYEDLVLKAKSTTKQADRDALYKKAQVIFKEQAPWFTIAHAVQLKPVRKEVVDFKLSPFGRHTFYGVDIK</sequence>
<dbReference type="GO" id="GO:1904680">
    <property type="term" value="F:peptide transmembrane transporter activity"/>
    <property type="evidence" value="ECO:0007669"/>
    <property type="project" value="TreeGrafter"/>
</dbReference>
<evidence type="ECO:0000313" key="5">
    <source>
        <dbReference type="EMBL" id="RRH89115.1"/>
    </source>
</evidence>
<gene>
    <name evidence="5" type="ORF">EH244_11240</name>
</gene>
<dbReference type="Proteomes" id="UP000271590">
    <property type="component" value="Unassembled WGS sequence"/>
</dbReference>